<evidence type="ECO:0000259" key="1">
    <source>
        <dbReference type="Pfam" id="PF13191"/>
    </source>
</evidence>
<dbReference type="PANTHER" id="PTHR34301">
    <property type="entry name" value="DNA-BINDING PROTEIN-RELATED"/>
    <property type="match status" value="1"/>
</dbReference>
<protein>
    <submittedName>
        <fullName evidence="2">ATP-binding protein</fullName>
    </submittedName>
</protein>
<feature type="domain" description="Orc1-like AAA ATPase" evidence="1">
    <location>
        <begin position="22"/>
        <end position="199"/>
    </location>
</feature>
<dbReference type="PANTHER" id="PTHR34301:SF8">
    <property type="entry name" value="ATPASE DOMAIN-CONTAINING PROTEIN"/>
    <property type="match status" value="1"/>
</dbReference>
<dbReference type="Pfam" id="PF13191">
    <property type="entry name" value="AAA_16"/>
    <property type="match status" value="1"/>
</dbReference>
<evidence type="ECO:0000313" key="3">
    <source>
        <dbReference type="Proteomes" id="UP001589788"/>
    </source>
</evidence>
<proteinExistence type="predicted"/>
<gene>
    <name evidence="2" type="ORF">ACFFRE_10965</name>
</gene>
<dbReference type="InterPro" id="IPR027417">
    <property type="entry name" value="P-loop_NTPase"/>
</dbReference>
<dbReference type="RefSeq" id="WP_377790271.1">
    <property type="nucleotide sequence ID" value="NZ_JBHLYQ010000130.1"/>
</dbReference>
<dbReference type="Proteomes" id="UP001589788">
    <property type="component" value="Unassembled WGS sequence"/>
</dbReference>
<sequence length="393" mass="41907">MAAVDPVRNPYSPGAGRRPAALVGRDAQLAEWDVALERVTAGRTAQPIVLYGLRGVGKTVLLAEFARRAKDRGWVVARLEARADRSLREIMGDALRGPLADLARPSAGERLRRALKTMTSFRASLEPSGAWSFGLDLSRVGGGGADTGNLEADLAKVLHDVAAAATEEGCGLAILVDEAQDVAEADLSALCAAVHTASQEGWALTVGLAGLPSLPRILAEAKSYSERLFNFHSIDNLPAPASREVLTAPAAAESITWDDDAVEHVVTQAAGYPYFLQQFGQETWNEAAGPTITLAEARVGVAKGWAALDNGFFRTRWDRATFAEQRYLRAMAEDGDTGSRSGDVAGRLGRKITSLGPIRAKLIAKGLIYAPEHGLVAYTVPGMADFIRRQPEP</sequence>
<keyword evidence="2" id="KW-0067">ATP-binding</keyword>
<dbReference type="SUPFAM" id="SSF52540">
    <property type="entry name" value="P-loop containing nucleoside triphosphate hydrolases"/>
    <property type="match status" value="1"/>
</dbReference>
<dbReference type="EMBL" id="JBHLYQ010000130">
    <property type="protein sequence ID" value="MFC0082653.1"/>
    <property type="molecule type" value="Genomic_DNA"/>
</dbReference>
<organism evidence="2 3">
    <name type="scientific">Aciditerrimonas ferrireducens</name>
    <dbReference type="NCBI Taxonomy" id="667306"/>
    <lineage>
        <taxon>Bacteria</taxon>
        <taxon>Bacillati</taxon>
        <taxon>Actinomycetota</taxon>
        <taxon>Acidimicrobiia</taxon>
        <taxon>Acidimicrobiales</taxon>
        <taxon>Acidimicrobiaceae</taxon>
        <taxon>Aciditerrimonas</taxon>
    </lineage>
</organism>
<reference evidence="2 3" key="1">
    <citation type="submission" date="2024-09" db="EMBL/GenBank/DDBJ databases">
        <authorList>
            <person name="Sun Q."/>
            <person name="Mori K."/>
        </authorList>
    </citation>
    <scope>NUCLEOTIDE SEQUENCE [LARGE SCALE GENOMIC DNA]</scope>
    <source>
        <strain evidence="2 3">JCM 15389</strain>
    </source>
</reference>
<dbReference type="InterPro" id="IPR041664">
    <property type="entry name" value="AAA_16"/>
</dbReference>
<dbReference type="Gene3D" id="3.40.50.300">
    <property type="entry name" value="P-loop containing nucleotide triphosphate hydrolases"/>
    <property type="match status" value="1"/>
</dbReference>
<comment type="caution">
    <text evidence="2">The sequence shown here is derived from an EMBL/GenBank/DDBJ whole genome shotgun (WGS) entry which is preliminary data.</text>
</comment>
<keyword evidence="2" id="KW-0547">Nucleotide-binding</keyword>
<accession>A0ABV6C4M8</accession>
<dbReference type="GO" id="GO:0005524">
    <property type="term" value="F:ATP binding"/>
    <property type="evidence" value="ECO:0007669"/>
    <property type="project" value="UniProtKB-KW"/>
</dbReference>
<keyword evidence="3" id="KW-1185">Reference proteome</keyword>
<name>A0ABV6C4M8_9ACTN</name>
<evidence type="ECO:0000313" key="2">
    <source>
        <dbReference type="EMBL" id="MFC0082653.1"/>
    </source>
</evidence>